<gene>
    <name evidence="1" type="ORF">D8Y22_06560</name>
</gene>
<dbReference type="EMBL" id="RBZW01000017">
    <property type="protein sequence ID" value="THE65661.1"/>
    <property type="molecule type" value="Genomic_DNA"/>
</dbReference>
<keyword evidence="2" id="KW-1185">Reference proteome</keyword>
<proteinExistence type="predicted"/>
<accession>A0A4S3TN33</accession>
<reference evidence="1 2" key="1">
    <citation type="submission" date="2018-10" db="EMBL/GenBank/DDBJ databases">
        <title>Natronolimnobius sp. XQ-INN 246 isolated from Inner Mongolia Autonomous Region of China.</title>
        <authorList>
            <person name="Xue Q."/>
        </authorList>
    </citation>
    <scope>NUCLEOTIDE SEQUENCE [LARGE SCALE GENOMIC DNA]</scope>
    <source>
        <strain evidence="1 2">XQ-INN 246</strain>
    </source>
</reference>
<organism evidence="1 2">
    <name type="scientific">Salinadaptatus halalkaliphilus</name>
    <dbReference type="NCBI Taxonomy" id="2419781"/>
    <lineage>
        <taxon>Archaea</taxon>
        <taxon>Methanobacteriati</taxon>
        <taxon>Methanobacteriota</taxon>
        <taxon>Stenosarchaea group</taxon>
        <taxon>Halobacteria</taxon>
        <taxon>Halobacteriales</taxon>
        <taxon>Natrialbaceae</taxon>
        <taxon>Salinadaptatus</taxon>
    </lineage>
</organism>
<evidence type="ECO:0000313" key="2">
    <source>
        <dbReference type="Proteomes" id="UP000318864"/>
    </source>
</evidence>
<comment type="caution">
    <text evidence="1">The sequence shown here is derived from an EMBL/GenBank/DDBJ whole genome shotgun (WGS) entry which is preliminary data.</text>
</comment>
<dbReference type="RefSeq" id="WP_141463908.1">
    <property type="nucleotide sequence ID" value="NZ_RBZW01000017.1"/>
</dbReference>
<evidence type="ECO:0000313" key="1">
    <source>
        <dbReference type="EMBL" id="THE65661.1"/>
    </source>
</evidence>
<dbReference type="InterPro" id="IPR021799">
    <property type="entry name" value="PIN-like_prokaryotic"/>
</dbReference>
<sequence>MTIVDNNVLSAVAKIDRLSLLPAVFDRVGTPTAVVTELDRADAAGYDFVSRIDAVKAYNDGWLHILSPTASKLELANEIRDHALSTTDASVSR</sequence>
<protein>
    <submittedName>
        <fullName evidence="1">Uncharacterized protein</fullName>
    </submittedName>
</protein>
<dbReference type="Pfam" id="PF11848">
    <property type="entry name" value="DUF3368"/>
    <property type="match status" value="1"/>
</dbReference>
<dbReference type="Proteomes" id="UP000318864">
    <property type="component" value="Unassembled WGS sequence"/>
</dbReference>
<dbReference type="OrthoDB" id="197676at2157"/>
<dbReference type="AlphaFoldDB" id="A0A4S3TN33"/>
<name>A0A4S3TN33_9EURY</name>